<comment type="caution">
    <text evidence="2">The sequence shown here is derived from an EMBL/GenBank/DDBJ whole genome shotgun (WGS) entry which is preliminary data.</text>
</comment>
<evidence type="ECO:0000256" key="1">
    <source>
        <dbReference type="SAM" id="Phobius"/>
    </source>
</evidence>
<keyword evidence="1" id="KW-1133">Transmembrane helix</keyword>
<dbReference type="EMBL" id="PQSP01000009">
    <property type="protein sequence ID" value="RUS65784.1"/>
    <property type="molecule type" value="Genomic_DNA"/>
</dbReference>
<accession>A0A433SAV8</accession>
<dbReference type="Proteomes" id="UP000286947">
    <property type="component" value="Unassembled WGS sequence"/>
</dbReference>
<feature type="transmembrane region" description="Helical" evidence="1">
    <location>
        <begin position="96"/>
        <end position="116"/>
    </location>
</feature>
<proteinExistence type="predicted"/>
<reference evidence="2 3" key="1">
    <citation type="submission" date="2018-01" db="EMBL/GenBank/DDBJ databases">
        <title>Saezia sanguinis gen. nov., sp. nov., in the order Burkholderiales isolated from human blood.</title>
        <authorList>
            <person name="Medina-Pascual M.J."/>
            <person name="Valdezate S."/>
            <person name="Monzon S."/>
            <person name="Cuesta I."/>
            <person name="Carrasco G."/>
            <person name="Villalon P."/>
            <person name="Saez-Nieto J.A."/>
        </authorList>
    </citation>
    <scope>NUCLEOTIDE SEQUENCE [LARGE SCALE GENOMIC DNA]</scope>
    <source>
        <strain evidence="2 3">CNM695-12</strain>
    </source>
</reference>
<feature type="transmembrane region" description="Helical" evidence="1">
    <location>
        <begin position="266"/>
        <end position="286"/>
    </location>
</feature>
<keyword evidence="1" id="KW-0812">Transmembrane</keyword>
<dbReference type="RefSeq" id="WP_126980795.1">
    <property type="nucleotide sequence ID" value="NZ_PQSP01000009.1"/>
</dbReference>
<feature type="transmembrane region" description="Helical" evidence="1">
    <location>
        <begin position="21"/>
        <end position="45"/>
    </location>
</feature>
<feature type="transmembrane region" description="Helical" evidence="1">
    <location>
        <begin position="184"/>
        <end position="200"/>
    </location>
</feature>
<feature type="transmembrane region" description="Helical" evidence="1">
    <location>
        <begin position="331"/>
        <end position="349"/>
    </location>
</feature>
<sequence length="369" mass="41798">MTSPAIPAPNSYSHTDKSLRNVLILALTGAFFYYLAGALYTGIFYAYQRDFAIPTSWVTYIINTLIPHDILIIYVFVLLLVFLISRRIYSLSFTHICSCMLAALACWLALFVWSYLGLQYLDRLVLFWTSRSHAYSIGTVIRILVQPLPMILMALLAYTAISLCAKTGWLKTSSEKLSPITERHCVLLGFTALFVLIGWLPNRSNWFYTLACLPVYIYAAACYPRTTVLPRHPHIVRNVILALALCFAGILVCMLFIILAVSLKGFIPALIAACVFLVCTLCFWIDTCKLVNGRWQRWGIIIIEIMSTNAILFLTPAGRALVRSGPFAEKLYNVSLLCFCVAFLFWHFGRSIQFCMRRLIERTMGKLSV</sequence>
<feature type="transmembrane region" description="Helical" evidence="1">
    <location>
        <begin position="235"/>
        <end position="260"/>
    </location>
</feature>
<evidence type="ECO:0000313" key="3">
    <source>
        <dbReference type="Proteomes" id="UP000286947"/>
    </source>
</evidence>
<gene>
    <name evidence="2" type="ORF">CUZ56_02629</name>
</gene>
<keyword evidence="3" id="KW-1185">Reference proteome</keyword>
<dbReference type="AlphaFoldDB" id="A0A433SAV8"/>
<protein>
    <submittedName>
        <fullName evidence="2">Uncharacterized protein</fullName>
    </submittedName>
</protein>
<feature type="transmembrane region" description="Helical" evidence="1">
    <location>
        <begin position="298"/>
        <end position="319"/>
    </location>
</feature>
<organism evidence="2 3">
    <name type="scientific">Saezia sanguinis</name>
    <dbReference type="NCBI Taxonomy" id="1965230"/>
    <lineage>
        <taxon>Bacteria</taxon>
        <taxon>Pseudomonadati</taxon>
        <taxon>Pseudomonadota</taxon>
        <taxon>Betaproteobacteria</taxon>
        <taxon>Burkholderiales</taxon>
        <taxon>Saeziaceae</taxon>
        <taxon>Saezia</taxon>
    </lineage>
</organism>
<feature type="transmembrane region" description="Helical" evidence="1">
    <location>
        <begin position="136"/>
        <end position="163"/>
    </location>
</feature>
<evidence type="ECO:0000313" key="2">
    <source>
        <dbReference type="EMBL" id="RUS65784.1"/>
    </source>
</evidence>
<feature type="transmembrane region" description="Helical" evidence="1">
    <location>
        <begin position="57"/>
        <end position="84"/>
    </location>
</feature>
<keyword evidence="1" id="KW-0472">Membrane</keyword>
<feature type="transmembrane region" description="Helical" evidence="1">
    <location>
        <begin position="206"/>
        <end position="223"/>
    </location>
</feature>
<name>A0A433SAV8_9BURK</name>